<dbReference type="InterPro" id="IPR000742">
    <property type="entry name" value="EGF"/>
</dbReference>
<dbReference type="SUPFAM" id="SSF57414">
    <property type="entry name" value="Hairpin loop containing domain-like"/>
    <property type="match status" value="1"/>
</dbReference>
<feature type="signal peptide" evidence="2">
    <location>
        <begin position="1"/>
        <end position="25"/>
    </location>
</feature>
<feature type="domain" description="Apple" evidence="4">
    <location>
        <begin position="32"/>
        <end position="114"/>
    </location>
</feature>
<dbReference type="PROSITE" id="PS50948">
    <property type="entry name" value="PAN"/>
    <property type="match status" value="1"/>
</dbReference>
<sequence length="390" mass="45004">MAFRLHVPLILLFLLQGNLKNFTAAIYCEQRCEQSKGKLVDGGIRDRAMQGHSFKNFTVRKLIDCHRKCFEEKCKCQAYQMTNQLGCELLDEDRFSAPNDFIAYMGYTYFEMNREYANQDSGNAYCGSRPCINNCCSEKPCFGGGTCTEICDHPKRKFNCTCAPRFFGKYCSNQRSTSCKEQLQRNPESLSGLYQLFDEETNSLFDEFCDFTSEVGFLWSLVESFSLANKGDFRRQPFFNDYPVNQENFDWSRFRLSLSRMNKSALQSSHLRVTCNFNIDGLNSTDYMRTTLLEIDIMNLRSIGCKKHEYINIRGYGCYNCTTHFHQGKRFHGHVDSHNSPREGCEAFFPGSVAEPGGEDNFGVYDTINPVHRCTANENSTTQWWFGERV</sequence>
<feature type="domain" description="EGF-like" evidence="3">
    <location>
        <begin position="132"/>
        <end position="172"/>
    </location>
</feature>
<evidence type="ECO:0000259" key="3">
    <source>
        <dbReference type="PROSITE" id="PS50026"/>
    </source>
</evidence>
<dbReference type="Proteomes" id="UP001249851">
    <property type="component" value="Unassembled WGS sequence"/>
</dbReference>
<evidence type="ECO:0008006" key="7">
    <source>
        <dbReference type="Google" id="ProtNLM"/>
    </source>
</evidence>
<feature type="disulfide bond" evidence="1">
    <location>
        <begin position="162"/>
        <end position="171"/>
    </location>
</feature>
<evidence type="ECO:0000259" key="4">
    <source>
        <dbReference type="PROSITE" id="PS50948"/>
    </source>
</evidence>
<dbReference type="EMBL" id="JARQWQ010000009">
    <property type="protein sequence ID" value="KAK2569617.1"/>
    <property type="molecule type" value="Genomic_DNA"/>
</dbReference>
<organism evidence="5 6">
    <name type="scientific">Acropora cervicornis</name>
    <name type="common">Staghorn coral</name>
    <dbReference type="NCBI Taxonomy" id="6130"/>
    <lineage>
        <taxon>Eukaryota</taxon>
        <taxon>Metazoa</taxon>
        <taxon>Cnidaria</taxon>
        <taxon>Anthozoa</taxon>
        <taxon>Hexacorallia</taxon>
        <taxon>Scleractinia</taxon>
        <taxon>Astrocoeniina</taxon>
        <taxon>Acroporidae</taxon>
        <taxon>Acropora</taxon>
    </lineage>
</organism>
<dbReference type="PROSITE" id="PS50026">
    <property type="entry name" value="EGF_3"/>
    <property type="match status" value="1"/>
</dbReference>
<keyword evidence="1" id="KW-1015">Disulfide bond</keyword>
<comment type="caution">
    <text evidence="5">The sequence shown here is derived from an EMBL/GenBank/DDBJ whole genome shotgun (WGS) entry which is preliminary data.</text>
</comment>
<accession>A0AAD9QY04</accession>
<evidence type="ECO:0000313" key="6">
    <source>
        <dbReference type="Proteomes" id="UP001249851"/>
    </source>
</evidence>
<dbReference type="InterPro" id="IPR013087">
    <property type="entry name" value="Znf_C2H2_type"/>
</dbReference>
<dbReference type="InterPro" id="IPR003609">
    <property type="entry name" value="Pan_app"/>
</dbReference>
<evidence type="ECO:0000313" key="5">
    <source>
        <dbReference type="EMBL" id="KAK2569617.1"/>
    </source>
</evidence>
<keyword evidence="6" id="KW-1185">Reference proteome</keyword>
<evidence type="ECO:0000256" key="2">
    <source>
        <dbReference type="SAM" id="SignalP"/>
    </source>
</evidence>
<feature type="chain" id="PRO_5042214535" description="C2H2-type domain-containing protein" evidence="2">
    <location>
        <begin position="26"/>
        <end position="390"/>
    </location>
</feature>
<protein>
    <recommendedName>
        <fullName evidence="7">C2H2-type domain-containing protein</fullName>
    </recommendedName>
</protein>
<keyword evidence="2" id="KW-0732">Signal</keyword>
<name>A0AAD9QY04_ACRCE</name>
<gene>
    <name evidence="5" type="ORF">P5673_005444</name>
</gene>
<dbReference type="PROSITE" id="PS00028">
    <property type="entry name" value="ZINC_FINGER_C2H2_1"/>
    <property type="match status" value="1"/>
</dbReference>
<reference evidence="5" key="1">
    <citation type="journal article" date="2023" name="G3 (Bethesda)">
        <title>Whole genome assembly and annotation of the endangered Caribbean coral Acropora cervicornis.</title>
        <authorList>
            <person name="Selwyn J.D."/>
            <person name="Vollmer S.V."/>
        </authorList>
    </citation>
    <scope>NUCLEOTIDE SEQUENCE</scope>
    <source>
        <strain evidence="5">K2</strain>
    </source>
</reference>
<evidence type="ECO:0000256" key="1">
    <source>
        <dbReference type="PROSITE-ProRule" id="PRU00076"/>
    </source>
</evidence>
<dbReference type="AlphaFoldDB" id="A0AAD9QY04"/>
<keyword evidence="1" id="KW-0245">EGF-like domain</keyword>
<comment type="caution">
    <text evidence="1">Lacks conserved residue(s) required for the propagation of feature annotation.</text>
</comment>
<reference evidence="5" key="2">
    <citation type="journal article" date="2023" name="Science">
        <title>Genomic signatures of disease resistance in endangered staghorn corals.</title>
        <authorList>
            <person name="Vollmer S.V."/>
            <person name="Selwyn J.D."/>
            <person name="Despard B.A."/>
            <person name="Roesel C.L."/>
        </authorList>
    </citation>
    <scope>NUCLEOTIDE SEQUENCE</scope>
    <source>
        <strain evidence="5">K2</strain>
    </source>
</reference>
<dbReference type="PROSITE" id="PS00022">
    <property type="entry name" value="EGF_1"/>
    <property type="match status" value="1"/>
</dbReference>
<proteinExistence type="predicted"/>